<dbReference type="OrthoDB" id="561214at2"/>
<keyword evidence="1" id="KW-0805">Transcription regulation</keyword>
<feature type="domain" description="HTH luxR-type" evidence="4">
    <location>
        <begin position="87"/>
        <end position="152"/>
    </location>
</feature>
<dbReference type="PRINTS" id="PR00038">
    <property type="entry name" value="HTHLUXR"/>
</dbReference>
<reference evidence="5 6" key="1">
    <citation type="submission" date="2018-11" db="EMBL/GenBank/DDBJ databases">
        <title>Vibrio LJC006 sp. nov., isolated from seawater during the bloom of the enteromorpha.</title>
        <authorList>
            <person name="Liang J."/>
        </authorList>
    </citation>
    <scope>NUCLEOTIDE SEQUENCE [LARGE SCALE GENOMIC DNA]</scope>
    <source>
        <strain evidence="5 6">LJC006</strain>
    </source>
</reference>
<evidence type="ECO:0000313" key="5">
    <source>
        <dbReference type="EMBL" id="RQW61023.1"/>
    </source>
</evidence>
<evidence type="ECO:0000313" key="6">
    <source>
        <dbReference type="Proteomes" id="UP000281112"/>
    </source>
</evidence>
<dbReference type="AlphaFoldDB" id="A0A3N9TB89"/>
<evidence type="ECO:0000256" key="3">
    <source>
        <dbReference type="ARBA" id="ARBA00023163"/>
    </source>
</evidence>
<evidence type="ECO:0000259" key="4">
    <source>
        <dbReference type="PROSITE" id="PS50043"/>
    </source>
</evidence>
<accession>A0A3N9TB89</accession>
<dbReference type="PANTHER" id="PTHR44688:SF16">
    <property type="entry name" value="DNA-BINDING TRANSCRIPTIONAL ACTIVATOR DEVR_DOSR"/>
    <property type="match status" value="1"/>
</dbReference>
<dbReference type="InterPro" id="IPR000792">
    <property type="entry name" value="Tscrpt_reg_LuxR_C"/>
</dbReference>
<proteinExistence type="predicted"/>
<dbReference type="InterPro" id="IPR016032">
    <property type="entry name" value="Sig_transdc_resp-reg_C-effctor"/>
</dbReference>
<dbReference type="PANTHER" id="PTHR44688">
    <property type="entry name" value="DNA-BINDING TRANSCRIPTIONAL ACTIVATOR DEVR_DOSR"/>
    <property type="match status" value="1"/>
</dbReference>
<dbReference type="EMBL" id="RJVQ01000021">
    <property type="protein sequence ID" value="RQW61023.1"/>
    <property type="molecule type" value="Genomic_DNA"/>
</dbReference>
<sequence length="154" mass="17099">MVSTRKEPSTDEAPKGADSSNVIIVDGCELHISGSSYINGVRAVMVTYTGVDGWGVSVAVPELDILKFKADTTQLNQFISFAKSKLGLSERSKFTDRELDIIFLIERNVSNVELAKRMHLSVHTIKSHLQNIFKKANVKNRGELIDYAMVNIND</sequence>
<dbReference type="GO" id="GO:0006355">
    <property type="term" value="P:regulation of DNA-templated transcription"/>
    <property type="evidence" value="ECO:0007669"/>
    <property type="project" value="InterPro"/>
</dbReference>
<evidence type="ECO:0000256" key="2">
    <source>
        <dbReference type="ARBA" id="ARBA00023125"/>
    </source>
</evidence>
<comment type="caution">
    <text evidence="5">The sequence shown here is derived from an EMBL/GenBank/DDBJ whole genome shotgun (WGS) entry which is preliminary data.</text>
</comment>
<gene>
    <name evidence="5" type="ORF">EES38_21475</name>
</gene>
<dbReference type="Gene3D" id="1.10.10.10">
    <property type="entry name" value="Winged helix-like DNA-binding domain superfamily/Winged helix DNA-binding domain"/>
    <property type="match status" value="1"/>
</dbReference>
<dbReference type="SUPFAM" id="SSF46894">
    <property type="entry name" value="C-terminal effector domain of the bipartite response regulators"/>
    <property type="match status" value="1"/>
</dbReference>
<dbReference type="GO" id="GO:0003677">
    <property type="term" value="F:DNA binding"/>
    <property type="evidence" value="ECO:0007669"/>
    <property type="project" value="UniProtKB-KW"/>
</dbReference>
<keyword evidence="3" id="KW-0804">Transcription</keyword>
<dbReference type="Proteomes" id="UP000281112">
    <property type="component" value="Unassembled WGS sequence"/>
</dbReference>
<evidence type="ECO:0000256" key="1">
    <source>
        <dbReference type="ARBA" id="ARBA00023015"/>
    </source>
</evidence>
<dbReference type="InterPro" id="IPR036388">
    <property type="entry name" value="WH-like_DNA-bd_sf"/>
</dbReference>
<keyword evidence="2" id="KW-0238">DNA-binding</keyword>
<name>A0A3N9TB89_9VIBR</name>
<dbReference type="Pfam" id="PF00196">
    <property type="entry name" value="GerE"/>
    <property type="match status" value="1"/>
</dbReference>
<dbReference type="SMART" id="SM00421">
    <property type="entry name" value="HTH_LUXR"/>
    <property type="match status" value="1"/>
</dbReference>
<keyword evidence="6" id="KW-1185">Reference proteome</keyword>
<protein>
    <submittedName>
        <fullName evidence="5">LuxR family transcriptional regulator</fullName>
    </submittedName>
</protein>
<dbReference type="RefSeq" id="WP_124939247.1">
    <property type="nucleotide sequence ID" value="NZ_RJVQ01000021.1"/>
</dbReference>
<organism evidence="5 6">
    <name type="scientific">Vibrio viridaestus</name>
    <dbReference type="NCBI Taxonomy" id="2487322"/>
    <lineage>
        <taxon>Bacteria</taxon>
        <taxon>Pseudomonadati</taxon>
        <taxon>Pseudomonadota</taxon>
        <taxon>Gammaproteobacteria</taxon>
        <taxon>Vibrionales</taxon>
        <taxon>Vibrionaceae</taxon>
        <taxon>Vibrio</taxon>
    </lineage>
</organism>
<dbReference type="CDD" id="cd06170">
    <property type="entry name" value="LuxR_C_like"/>
    <property type="match status" value="1"/>
</dbReference>
<dbReference type="PROSITE" id="PS50043">
    <property type="entry name" value="HTH_LUXR_2"/>
    <property type="match status" value="1"/>
</dbReference>